<dbReference type="Proteomes" id="UP001218188">
    <property type="component" value="Unassembled WGS sequence"/>
</dbReference>
<evidence type="ECO:0000256" key="1">
    <source>
        <dbReference type="SAM" id="Phobius"/>
    </source>
</evidence>
<keyword evidence="1" id="KW-0812">Transmembrane</keyword>
<dbReference type="AlphaFoldDB" id="A0AAD6SQR7"/>
<feature type="transmembrane region" description="Helical" evidence="1">
    <location>
        <begin position="12"/>
        <end position="31"/>
    </location>
</feature>
<feature type="transmembrane region" description="Helical" evidence="1">
    <location>
        <begin position="37"/>
        <end position="56"/>
    </location>
</feature>
<evidence type="ECO:0000313" key="2">
    <source>
        <dbReference type="EMBL" id="KAJ7032203.1"/>
    </source>
</evidence>
<organism evidence="2 3">
    <name type="scientific">Mycena alexandri</name>
    <dbReference type="NCBI Taxonomy" id="1745969"/>
    <lineage>
        <taxon>Eukaryota</taxon>
        <taxon>Fungi</taxon>
        <taxon>Dikarya</taxon>
        <taxon>Basidiomycota</taxon>
        <taxon>Agaricomycotina</taxon>
        <taxon>Agaricomycetes</taxon>
        <taxon>Agaricomycetidae</taxon>
        <taxon>Agaricales</taxon>
        <taxon>Marasmiineae</taxon>
        <taxon>Mycenaceae</taxon>
        <taxon>Mycena</taxon>
    </lineage>
</organism>
<accession>A0AAD6SQR7</accession>
<keyword evidence="1" id="KW-0472">Membrane</keyword>
<comment type="caution">
    <text evidence="2">The sequence shown here is derived from an EMBL/GenBank/DDBJ whole genome shotgun (WGS) entry which is preliminary data.</text>
</comment>
<keyword evidence="3" id="KW-1185">Reference proteome</keyword>
<reference evidence="2" key="1">
    <citation type="submission" date="2023-03" db="EMBL/GenBank/DDBJ databases">
        <title>Massive genome expansion in bonnet fungi (Mycena s.s.) driven by repeated elements and novel gene families across ecological guilds.</title>
        <authorList>
            <consortium name="Lawrence Berkeley National Laboratory"/>
            <person name="Harder C.B."/>
            <person name="Miyauchi S."/>
            <person name="Viragh M."/>
            <person name="Kuo A."/>
            <person name="Thoen E."/>
            <person name="Andreopoulos B."/>
            <person name="Lu D."/>
            <person name="Skrede I."/>
            <person name="Drula E."/>
            <person name="Henrissat B."/>
            <person name="Morin E."/>
            <person name="Kohler A."/>
            <person name="Barry K."/>
            <person name="LaButti K."/>
            <person name="Morin E."/>
            <person name="Salamov A."/>
            <person name="Lipzen A."/>
            <person name="Mereny Z."/>
            <person name="Hegedus B."/>
            <person name="Baldrian P."/>
            <person name="Stursova M."/>
            <person name="Weitz H."/>
            <person name="Taylor A."/>
            <person name="Grigoriev I.V."/>
            <person name="Nagy L.G."/>
            <person name="Martin F."/>
            <person name="Kauserud H."/>
        </authorList>
    </citation>
    <scope>NUCLEOTIDE SEQUENCE</scope>
    <source>
        <strain evidence="2">CBHHK200</strain>
    </source>
</reference>
<evidence type="ECO:0000313" key="3">
    <source>
        <dbReference type="Proteomes" id="UP001218188"/>
    </source>
</evidence>
<protein>
    <submittedName>
        <fullName evidence="2">Uncharacterized protein</fullName>
    </submittedName>
</protein>
<dbReference type="EMBL" id="JARJCM010000075">
    <property type="protein sequence ID" value="KAJ7032203.1"/>
    <property type="molecule type" value="Genomic_DNA"/>
</dbReference>
<sequence>MTHAQSSPWITSFLGLSSVLAAVGLLSQAYLGSSIKLIILGSIIETGGRLFQWLIIRFRFQYSMGTFRPTSSIYLTYVVSDGLSTWGLTNWKRLYVGYEYDLCPRRLEIHSLALASSFVDDSFLQRAASSIPKHSLFLIEAS</sequence>
<proteinExistence type="predicted"/>
<gene>
    <name evidence="2" type="ORF">C8F04DRAFT_1108164</name>
</gene>
<keyword evidence="1" id="KW-1133">Transmembrane helix</keyword>
<name>A0AAD6SQR7_9AGAR</name>